<dbReference type="PANTHER" id="PTHR44835:SF1">
    <property type="entry name" value="PROTEIN O-GLCNAC TRANSFERASE"/>
    <property type="match status" value="1"/>
</dbReference>
<dbReference type="Gene3D" id="3.40.50.2000">
    <property type="entry name" value="Glycogen Phosphorylase B"/>
    <property type="match status" value="1"/>
</dbReference>
<evidence type="ECO:0000256" key="3">
    <source>
        <dbReference type="ARBA" id="ARBA00022679"/>
    </source>
</evidence>
<dbReference type="InterPro" id="IPR051939">
    <property type="entry name" value="Glycosyltr_41/O-GlcNAc_trsf"/>
</dbReference>
<evidence type="ECO:0008006" key="6">
    <source>
        <dbReference type="Google" id="ProtNLM"/>
    </source>
</evidence>
<reference evidence="4 5" key="1">
    <citation type="submission" date="2015-03" db="EMBL/GenBank/DDBJ databases">
        <title>Draft genome sequence of Elstera litoralis.</title>
        <authorList>
            <person name="Rahalkar M.C."/>
            <person name="Dhakephalkar P.K."/>
            <person name="Pore S.D."/>
            <person name="Arora P."/>
            <person name="Kapse N.G."/>
            <person name="Pandit P.S."/>
        </authorList>
    </citation>
    <scope>NUCLEOTIDE SEQUENCE [LARGE SCALE GENOMIC DNA]</scope>
    <source>
        <strain evidence="4 5">Dia-1</strain>
    </source>
</reference>
<dbReference type="RefSeq" id="WP_045777521.1">
    <property type="nucleotide sequence ID" value="NZ_LAJY01000892.1"/>
</dbReference>
<dbReference type="Gene3D" id="1.25.40.10">
    <property type="entry name" value="Tetratricopeptide repeat domain"/>
    <property type="match status" value="1"/>
</dbReference>
<dbReference type="Gene3D" id="3.40.50.11380">
    <property type="match status" value="1"/>
</dbReference>
<gene>
    <name evidence="4" type="ORF">VZ95_20555</name>
</gene>
<sequence>MTSIDAPLVSTNADVQAHLRAAMAALRIGDIETAAREADAARAVNQSPHVLIVFAAIAHSMGRHVDALGMLEHASQLEPSIGNYPDAAAAILLKLGRKTDGMFNLKLGTHLPSDPFIAEIIGDYFGDVKEIFDSFIVDRPLRTAELMMSQNMYAAALHQLEVYIGVSGGDSLSFAMIAECALQLGKAVHAQVALDALRTLDAGNKALPSLELRLAVLKGDPALIEAQFAALRPPEDMVEATTRMQTMVASPYFDSAAISLAYKAIAAFVRPIADLDPPNFKTSDAAPTLGFLCEVVDPALENLILALKEHANIKVYALSSTEPSSQKRLKSSIEDLRQAFSIDDATLAEMIRMDEVSILFDCHPIGNFSRPAVLRSRVAPIQILWLREDGYDDPESYDYYLADSLCEDKDGRVLKLQNFLSYPIPALEVMGRIVDLRGKRESSKREASDQVRLLAPHIASMVSDALLRCWMDILAEVPAATLALIGPSDINDPYVQRILIAADKRSLTSRIDLIDPEDFKETLYDILLDTDLILDSFPRGNRDAMREALLIGCPIVTLAGKEPYNSVSSTLARSGAQLSAIAEDVADYTAKAVALASNEGAREQFNASLRKMHKDLTLAVYETPAAELFEKSDALWRNWCKVNA</sequence>
<dbReference type="GO" id="GO:0016757">
    <property type="term" value="F:glycosyltransferase activity"/>
    <property type="evidence" value="ECO:0007669"/>
    <property type="project" value="UniProtKB-KW"/>
</dbReference>
<evidence type="ECO:0000256" key="1">
    <source>
        <dbReference type="ARBA" id="ARBA00004922"/>
    </source>
</evidence>
<organism evidence="4 5">
    <name type="scientific">Elstera litoralis</name>
    <dbReference type="NCBI Taxonomy" id="552518"/>
    <lineage>
        <taxon>Bacteria</taxon>
        <taxon>Pseudomonadati</taxon>
        <taxon>Pseudomonadota</taxon>
        <taxon>Alphaproteobacteria</taxon>
        <taxon>Rhodospirillales</taxon>
        <taxon>Rhodospirillaceae</taxon>
        <taxon>Elstera</taxon>
    </lineage>
</organism>
<dbReference type="AlphaFoldDB" id="A0A0F3IJB3"/>
<comment type="pathway">
    <text evidence="1">Protein modification; protein glycosylation.</text>
</comment>
<evidence type="ECO:0000313" key="5">
    <source>
        <dbReference type="Proteomes" id="UP000033774"/>
    </source>
</evidence>
<keyword evidence="5" id="KW-1185">Reference proteome</keyword>
<keyword evidence="2" id="KW-0328">Glycosyltransferase</keyword>
<comment type="caution">
    <text evidence="4">The sequence shown here is derived from an EMBL/GenBank/DDBJ whole genome shotgun (WGS) entry which is preliminary data.</text>
</comment>
<dbReference type="Proteomes" id="UP000033774">
    <property type="component" value="Unassembled WGS sequence"/>
</dbReference>
<keyword evidence="3" id="KW-0808">Transferase</keyword>
<evidence type="ECO:0000313" key="4">
    <source>
        <dbReference type="EMBL" id="KJV06762.1"/>
    </source>
</evidence>
<dbReference type="SUPFAM" id="SSF48452">
    <property type="entry name" value="TPR-like"/>
    <property type="match status" value="1"/>
</dbReference>
<dbReference type="PANTHER" id="PTHR44835">
    <property type="entry name" value="UDP-N-ACETYLGLUCOSAMINE--PEPTIDE N-ACETYLGLUCOSAMINYLTRANSFERASE SPINDLY-RELATED"/>
    <property type="match status" value="1"/>
</dbReference>
<name>A0A0F3IJB3_9PROT</name>
<dbReference type="InterPro" id="IPR011990">
    <property type="entry name" value="TPR-like_helical_dom_sf"/>
</dbReference>
<protein>
    <recommendedName>
        <fullName evidence="6">O-GlcNAc transferase C-terminal domain-containing protein</fullName>
    </recommendedName>
</protein>
<proteinExistence type="predicted"/>
<accession>A0A0F3IJB3</accession>
<dbReference type="EMBL" id="LAJY01000892">
    <property type="protein sequence ID" value="KJV06762.1"/>
    <property type="molecule type" value="Genomic_DNA"/>
</dbReference>
<dbReference type="OrthoDB" id="146908at2"/>
<evidence type="ECO:0000256" key="2">
    <source>
        <dbReference type="ARBA" id="ARBA00022676"/>
    </source>
</evidence>